<feature type="repeat" description="TNFR-Cys" evidence="1">
    <location>
        <begin position="27"/>
        <end position="63"/>
    </location>
</feature>
<gene>
    <name evidence="5" type="ORF">NDU88_000987</name>
</gene>
<comment type="caution">
    <text evidence="1">Lacks conserved residue(s) required for the propagation of feature annotation.</text>
</comment>
<dbReference type="Pfam" id="PF00020">
    <property type="entry name" value="TNFR_c6"/>
    <property type="match status" value="2"/>
</dbReference>
<dbReference type="PANTHER" id="PTHR46875:SF1">
    <property type="entry name" value="TUMOR NECROSIS FACTOR RECEPTOR SUPERFAMILY MEMBER 5"/>
    <property type="match status" value="1"/>
</dbReference>
<keyword evidence="1" id="KW-1015">Disulfide bond</keyword>
<feature type="domain" description="TNFR-Cys" evidence="4">
    <location>
        <begin position="27"/>
        <end position="63"/>
    </location>
</feature>
<dbReference type="PROSITE" id="PS50050">
    <property type="entry name" value="TNFR_NGFR_2"/>
    <property type="match status" value="2"/>
</dbReference>
<evidence type="ECO:0000256" key="1">
    <source>
        <dbReference type="PROSITE-ProRule" id="PRU00206"/>
    </source>
</evidence>
<proteinExistence type="predicted"/>
<feature type="repeat" description="TNFR-Cys" evidence="1">
    <location>
        <begin position="65"/>
        <end position="106"/>
    </location>
</feature>
<feature type="chain" id="PRO_5043507603" description="TNFR-Cys domain-containing protein" evidence="3">
    <location>
        <begin position="25"/>
        <end position="180"/>
    </location>
</feature>
<evidence type="ECO:0000313" key="5">
    <source>
        <dbReference type="EMBL" id="KAJ1122501.1"/>
    </source>
</evidence>
<dbReference type="GO" id="GO:0035631">
    <property type="term" value="C:CD40 receptor complex"/>
    <property type="evidence" value="ECO:0007669"/>
    <property type="project" value="TreeGrafter"/>
</dbReference>
<feature type="disulfide bond" evidence="1">
    <location>
        <begin position="88"/>
        <end position="106"/>
    </location>
</feature>
<dbReference type="SMART" id="SM00208">
    <property type="entry name" value="TNFR"/>
    <property type="match status" value="2"/>
</dbReference>
<feature type="domain" description="TNFR-Cys" evidence="4">
    <location>
        <begin position="65"/>
        <end position="106"/>
    </location>
</feature>
<accession>A0AAV7P4F8</accession>
<feature type="disulfide bond" evidence="1">
    <location>
        <begin position="85"/>
        <end position="98"/>
    </location>
</feature>
<dbReference type="EMBL" id="JANPWB010000011">
    <property type="protein sequence ID" value="KAJ1122501.1"/>
    <property type="molecule type" value="Genomic_DNA"/>
</dbReference>
<feature type="region of interest" description="Disordered" evidence="2">
    <location>
        <begin position="133"/>
        <end position="180"/>
    </location>
</feature>
<dbReference type="AlphaFoldDB" id="A0AAV7P4F8"/>
<dbReference type="GO" id="GO:0009897">
    <property type="term" value="C:external side of plasma membrane"/>
    <property type="evidence" value="ECO:0007669"/>
    <property type="project" value="TreeGrafter"/>
</dbReference>
<keyword evidence="6" id="KW-1185">Reference proteome</keyword>
<dbReference type="SUPFAM" id="SSF57586">
    <property type="entry name" value="TNF receptor-like"/>
    <property type="match status" value="2"/>
</dbReference>
<dbReference type="Proteomes" id="UP001066276">
    <property type="component" value="Chromosome 7"/>
</dbReference>
<feature type="compositionally biased region" description="Basic residues" evidence="2">
    <location>
        <begin position="135"/>
        <end position="170"/>
    </location>
</feature>
<evidence type="ECO:0000256" key="2">
    <source>
        <dbReference type="SAM" id="MobiDB-lite"/>
    </source>
</evidence>
<feature type="disulfide bond" evidence="1">
    <location>
        <begin position="42"/>
        <end position="55"/>
    </location>
</feature>
<evidence type="ECO:0000259" key="4">
    <source>
        <dbReference type="PROSITE" id="PS50050"/>
    </source>
</evidence>
<dbReference type="PANTHER" id="PTHR46875">
    <property type="entry name" value="TUMOR NECROSIS FACTOR RECEPTOR SUPERFAMILY MEMBER 5"/>
    <property type="match status" value="1"/>
</dbReference>
<reference evidence="5" key="1">
    <citation type="journal article" date="2022" name="bioRxiv">
        <title>Sequencing and chromosome-scale assembly of the giantPleurodeles waltlgenome.</title>
        <authorList>
            <person name="Brown T."/>
            <person name="Elewa A."/>
            <person name="Iarovenko S."/>
            <person name="Subramanian E."/>
            <person name="Araus A.J."/>
            <person name="Petzold A."/>
            <person name="Susuki M."/>
            <person name="Suzuki K.-i.T."/>
            <person name="Hayashi T."/>
            <person name="Toyoda A."/>
            <person name="Oliveira C."/>
            <person name="Osipova E."/>
            <person name="Leigh N.D."/>
            <person name="Simon A."/>
            <person name="Yun M.H."/>
        </authorList>
    </citation>
    <scope>NUCLEOTIDE SEQUENCE</scope>
    <source>
        <strain evidence="5">20211129_DDA</strain>
        <tissue evidence="5">Liver</tissue>
    </source>
</reference>
<sequence length="180" mass="20468">MPEVPFRKLFLFLVPIILQGSVWGSPSCASEREYQLREGRCCSKCPPGHYMVNRCTPIKDTECRPCREGVAYNANWNTRYQCQPCRQCVGVLAYRSTCSLTADAVCTCRAGLFCANEDCLLCLSPLARDSALKKPYARPSRRQSRKLKSTKTLRPPKKKGKHRGSLRKRQIQQQLHLSTL</sequence>
<protein>
    <recommendedName>
        <fullName evidence="4">TNFR-Cys domain-containing protein</fullName>
    </recommendedName>
</protein>
<feature type="disulfide bond" evidence="1">
    <location>
        <begin position="45"/>
        <end position="63"/>
    </location>
</feature>
<dbReference type="InterPro" id="IPR001368">
    <property type="entry name" value="TNFR/NGFR_Cys_rich_reg"/>
</dbReference>
<name>A0AAV7P4F8_PLEWA</name>
<keyword evidence="3" id="KW-0732">Signal</keyword>
<organism evidence="5 6">
    <name type="scientific">Pleurodeles waltl</name>
    <name type="common">Iberian ribbed newt</name>
    <dbReference type="NCBI Taxonomy" id="8319"/>
    <lineage>
        <taxon>Eukaryota</taxon>
        <taxon>Metazoa</taxon>
        <taxon>Chordata</taxon>
        <taxon>Craniata</taxon>
        <taxon>Vertebrata</taxon>
        <taxon>Euteleostomi</taxon>
        <taxon>Amphibia</taxon>
        <taxon>Batrachia</taxon>
        <taxon>Caudata</taxon>
        <taxon>Salamandroidea</taxon>
        <taxon>Salamandridae</taxon>
        <taxon>Pleurodelinae</taxon>
        <taxon>Pleurodeles</taxon>
    </lineage>
</organism>
<evidence type="ECO:0000256" key="3">
    <source>
        <dbReference type="SAM" id="SignalP"/>
    </source>
</evidence>
<feature type="signal peptide" evidence="3">
    <location>
        <begin position="1"/>
        <end position="24"/>
    </location>
</feature>
<dbReference type="InterPro" id="IPR052135">
    <property type="entry name" value="TNFRSF5"/>
</dbReference>
<evidence type="ECO:0000313" key="6">
    <source>
        <dbReference type="Proteomes" id="UP001066276"/>
    </source>
</evidence>
<dbReference type="PROSITE" id="PS00652">
    <property type="entry name" value="TNFR_NGFR_1"/>
    <property type="match status" value="2"/>
</dbReference>
<comment type="caution">
    <text evidence="5">The sequence shown here is derived from an EMBL/GenBank/DDBJ whole genome shotgun (WGS) entry which is preliminary data.</text>
</comment>
<dbReference type="Gene3D" id="2.10.50.10">
    <property type="entry name" value="Tumor Necrosis Factor Receptor, subunit A, domain 2"/>
    <property type="match status" value="2"/>
</dbReference>
<feature type="compositionally biased region" description="Polar residues" evidence="2">
    <location>
        <begin position="171"/>
        <end position="180"/>
    </location>
</feature>
<dbReference type="GO" id="GO:0002768">
    <property type="term" value="P:immune response-regulating cell surface receptor signaling pathway"/>
    <property type="evidence" value="ECO:0007669"/>
    <property type="project" value="TreeGrafter"/>
</dbReference>